<dbReference type="EMBL" id="JAOTJD010000002">
    <property type="protein sequence ID" value="MFD3262732.1"/>
    <property type="molecule type" value="Genomic_DNA"/>
</dbReference>
<dbReference type="RefSeq" id="WP_377367132.1">
    <property type="nucleotide sequence ID" value="NZ_JAOTJD010000002.1"/>
</dbReference>
<organism evidence="1 2">
    <name type="scientific">Phenylobacterium ferrooxidans</name>
    <dbReference type="NCBI Taxonomy" id="2982689"/>
    <lineage>
        <taxon>Bacteria</taxon>
        <taxon>Pseudomonadati</taxon>
        <taxon>Pseudomonadota</taxon>
        <taxon>Alphaproteobacteria</taxon>
        <taxon>Caulobacterales</taxon>
        <taxon>Caulobacteraceae</taxon>
        <taxon>Phenylobacterium</taxon>
    </lineage>
</organism>
<sequence length="119" mass="13536">MSGAISPEAKKAEQNFLLIVKAAGIVRVGKSYQYQFWATPYRVYAYVDDELCAAMGGKVRAMRLLRISTLIMELSKLDPKFIDPIESAFEELVSHFPLLDSYFQAASLRGRFHTWIRQG</sequence>
<dbReference type="Proteomes" id="UP001598130">
    <property type="component" value="Unassembled WGS sequence"/>
</dbReference>
<gene>
    <name evidence="1" type="ORF">OCL97_02005</name>
</gene>
<evidence type="ECO:0008006" key="3">
    <source>
        <dbReference type="Google" id="ProtNLM"/>
    </source>
</evidence>
<comment type="caution">
    <text evidence="1">The sequence shown here is derived from an EMBL/GenBank/DDBJ whole genome shotgun (WGS) entry which is preliminary data.</text>
</comment>
<evidence type="ECO:0000313" key="1">
    <source>
        <dbReference type="EMBL" id="MFD3262732.1"/>
    </source>
</evidence>
<accession>A0ABW6CLB0</accession>
<name>A0ABW6CLB0_9CAUL</name>
<protein>
    <recommendedName>
        <fullName evidence="3">ASCH domain-containing protein</fullName>
    </recommendedName>
</protein>
<keyword evidence="2" id="KW-1185">Reference proteome</keyword>
<reference evidence="1 2" key="1">
    <citation type="submission" date="2022-09" db="EMBL/GenBank/DDBJ databases">
        <title>New species of Phenylobacterium.</title>
        <authorList>
            <person name="Mieszkin S."/>
        </authorList>
    </citation>
    <scope>NUCLEOTIDE SEQUENCE [LARGE SCALE GENOMIC DNA]</scope>
    <source>
        <strain evidence="1 2">HK31-G</strain>
    </source>
</reference>
<evidence type="ECO:0000313" key="2">
    <source>
        <dbReference type="Proteomes" id="UP001598130"/>
    </source>
</evidence>
<proteinExistence type="predicted"/>